<evidence type="ECO:0000256" key="6">
    <source>
        <dbReference type="SAM" id="Phobius"/>
    </source>
</evidence>
<feature type="transmembrane region" description="Helical" evidence="6">
    <location>
        <begin position="6"/>
        <end position="27"/>
    </location>
</feature>
<dbReference type="PANTHER" id="PTHR43370:SF1">
    <property type="entry name" value="GUANOSINE ABC TRANSPORTER PERMEASE PROTEIN NUPQ"/>
    <property type="match status" value="1"/>
</dbReference>
<feature type="transmembrane region" description="Helical" evidence="6">
    <location>
        <begin position="88"/>
        <end position="107"/>
    </location>
</feature>
<organism evidence="7 8">
    <name type="scientific">Streptomyces violaceusniger</name>
    <dbReference type="NCBI Taxonomy" id="68280"/>
    <lineage>
        <taxon>Bacteria</taxon>
        <taxon>Bacillati</taxon>
        <taxon>Actinomycetota</taxon>
        <taxon>Actinomycetes</taxon>
        <taxon>Kitasatosporales</taxon>
        <taxon>Streptomycetaceae</taxon>
        <taxon>Streptomyces</taxon>
        <taxon>Streptomyces violaceusniger group</taxon>
    </lineage>
</organism>
<feature type="transmembrane region" description="Helical" evidence="6">
    <location>
        <begin position="194"/>
        <end position="214"/>
    </location>
</feature>
<dbReference type="EMBL" id="BJHW01000001">
    <property type="protein sequence ID" value="GDY51830.1"/>
    <property type="molecule type" value="Genomic_DNA"/>
</dbReference>
<dbReference type="GO" id="GO:0005886">
    <property type="term" value="C:plasma membrane"/>
    <property type="evidence" value="ECO:0007669"/>
    <property type="project" value="UniProtKB-SubCell"/>
</dbReference>
<evidence type="ECO:0000256" key="3">
    <source>
        <dbReference type="ARBA" id="ARBA00022692"/>
    </source>
</evidence>
<dbReference type="RefSeq" id="WP_137977006.1">
    <property type="nucleotide sequence ID" value="NZ_BAAASO010000058.1"/>
</dbReference>
<dbReference type="OrthoDB" id="9792579at2"/>
<dbReference type="Proteomes" id="UP000301309">
    <property type="component" value="Unassembled WGS sequence"/>
</dbReference>
<dbReference type="AlphaFoldDB" id="A0A4D4KZ84"/>
<evidence type="ECO:0000256" key="4">
    <source>
        <dbReference type="ARBA" id="ARBA00022989"/>
    </source>
</evidence>
<keyword evidence="2" id="KW-1003">Cell membrane</keyword>
<evidence type="ECO:0000256" key="1">
    <source>
        <dbReference type="ARBA" id="ARBA00004651"/>
    </source>
</evidence>
<name>A0A4D4KZ84_STRVO</name>
<comment type="subcellular location">
    <subcellularLocation>
        <location evidence="1">Cell membrane</location>
        <topology evidence="1">Multi-pass membrane protein</topology>
    </subcellularLocation>
</comment>
<proteinExistence type="predicted"/>
<feature type="transmembrane region" description="Helical" evidence="6">
    <location>
        <begin position="62"/>
        <end position="81"/>
    </location>
</feature>
<keyword evidence="4 6" id="KW-1133">Transmembrane helix</keyword>
<evidence type="ECO:0000313" key="8">
    <source>
        <dbReference type="Proteomes" id="UP000301309"/>
    </source>
</evidence>
<feature type="transmembrane region" description="Helical" evidence="6">
    <location>
        <begin position="267"/>
        <end position="288"/>
    </location>
</feature>
<dbReference type="Pfam" id="PF02653">
    <property type="entry name" value="BPD_transp_2"/>
    <property type="match status" value="1"/>
</dbReference>
<dbReference type="CDD" id="cd06580">
    <property type="entry name" value="TM_PBP1_transp_TpRbsC_like"/>
    <property type="match status" value="1"/>
</dbReference>
<gene>
    <name evidence="7" type="ORF">SVIO_024530</name>
</gene>
<protein>
    <submittedName>
        <fullName evidence="7">ABC transporter permease</fullName>
    </submittedName>
</protein>
<reference evidence="7 8" key="1">
    <citation type="journal article" date="2020" name="Int. J. Syst. Evol. Microbiol.">
        <title>Reclassification of Streptomyces castelarensis and Streptomyces sporoclivatus as later heterotypic synonyms of Streptomyces antimycoticus.</title>
        <authorList>
            <person name="Komaki H."/>
            <person name="Tamura T."/>
        </authorList>
    </citation>
    <scope>NUCLEOTIDE SEQUENCE [LARGE SCALE GENOMIC DNA]</scope>
    <source>
        <strain evidence="7 8">NBRC 13459</strain>
    </source>
</reference>
<accession>A0A4D4KZ84</accession>
<evidence type="ECO:0000256" key="2">
    <source>
        <dbReference type="ARBA" id="ARBA00022475"/>
    </source>
</evidence>
<dbReference type="InterPro" id="IPR001851">
    <property type="entry name" value="ABC_transp_permease"/>
</dbReference>
<dbReference type="GO" id="GO:0022857">
    <property type="term" value="F:transmembrane transporter activity"/>
    <property type="evidence" value="ECO:0007669"/>
    <property type="project" value="InterPro"/>
</dbReference>
<sequence>MNAIEAFLASGIRFTTPILLAGLGCLATRWTRDLNVGLEGVMLFGAFFGVVCGYRFESAAVAIVLTSALGAVAGLVFGILVATLRANAFVVGTALNVLAAGATVYLLRTWFGVKGSFGDERIPSLPAVRWGVIGDIPLIGPVLSGQSPLTYLSWLLVAGMAWAVRHTVIVRHLKAGGEHPEALRAAGGNVMRTRIIAQVWCFTLCALAGVQLSLGQLTLFTEGMTSGLGFVALAAVIFCRGNVLLLAVMSVAFGFSSALSVRLNTAVMAPQFAQMLPYAVALVGLIVLSRRSRTADTRILTPSQEN</sequence>
<feature type="transmembrane region" description="Helical" evidence="6">
    <location>
        <begin position="34"/>
        <end position="56"/>
    </location>
</feature>
<evidence type="ECO:0000256" key="5">
    <source>
        <dbReference type="ARBA" id="ARBA00023136"/>
    </source>
</evidence>
<keyword evidence="5 6" id="KW-0472">Membrane</keyword>
<keyword evidence="3 6" id="KW-0812">Transmembrane</keyword>
<dbReference type="PANTHER" id="PTHR43370">
    <property type="entry name" value="SUGAR ABC TRANSPORTER INTEGRAL MEMBRANE PROTEIN-RELATED"/>
    <property type="match status" value="1"/>
</dbReference>
<comment type="caution">
    <text evidence="7">The sequence shown here is derived from an EMBL/GenBank/DDBJ whole genome shotgun (WGS) entry which is preliminary data.</text>
</comment>
<keyword evidence="8" id="KW-1185">Reference proteome</keyword>
<evidence type="ECO:0000313" key="7">
    <source>
        <dbReference type="EMBL" id="GDY51830.1"/>
    </source>
</evidence>